<evidence type="ECO:0000313" key="3">
    <source>
        <dbReference type="Proteomes" id="UP000291101"/>
    </source>
</evidence>
<evidence type="ECO:0000313" key="2">
    <source>
        <dbReference type="EMBL" id="RYC11401.1"/>
    </source>
</evidence>
<dbReference type="AlphaFoldDB" id="A0A4Q2T0L4"/>
<keyword evidence="1" id="KW-0812">Transmembrane</keyword>
<proteinExistence type="predicted"/>
<organism evidence="2 3">
    <name type="scientific">Nocardioides zhouii</name>
    <dbReference type="NCBI Taxonomy" id="1168729"/>
    <lineage>
        <taxon>Bacteria</taxon>
        <taxon>Bacillati</taxon>
        <taxon>Actinomycetota</taxon>
        <taxon>Actinomycetes</taxon>
        <taxon>Propionibacteriales</taxon>
        <taxon>Nocardioidaceae</taxon>
        <taxon>Nocardioides</taxon>
    </lineage>
</organism>
<dbReference type="EMBL" id="SDWV01000007">
    <property type="protein sequence ID" value="RYC11401.1"/>
    <property type="molecule type" value="Genomic_DNA"/>
</dbReference>
<feature type="transmembrane region" description="Helical" evidence="1">
    <location>
        <begin position="157"/>
        <end position="181"/>
    </location>
</feature>
<comment type="caution">
    <text evidence="2">The sequence shown here is derived from an EMBL/GenBank/DDBJ whole genome shotgun (WGS) entry which is preliminary data.</text>
</comment>
<keyword evidence="3" id="KW-1185">Reference proteome</keyword>
<keyword evidence="1" id="KW-1133">Transmembrane helix</keyword>
<feature type="transmembrane region" description="Helical" evidence="1">
    <location>
        <begin position="59"/>
        <end position="78"/>
    </location>
</feature>
<feature type="transmembrane region" description="Helical" evidence="1">
    <location>
        <begin position="216"/>
        <end position="235"/>
    </location>
</feature>
<feature type="transmembrane region" description="Helical" evidence="1">
    <location>
        <begin position="32"/>
        <end position="52"/>
    </location>
</feature>
<sequence length="236" mass="22830">MIEALGWGALGASSLLIGAALALVRTWSDRVVGLVLGFGAGALIASVSFELAEEGLKVGSAYAVAGGLALGGLTFFAADRLVERWGDRSGGSSAGAPLAVGAFLDGIPEQAVLGIGIAAGGGVSAALVVAIFASNLPEAIGSASDMRSGGRSGRSILGLWAGVAALCAAATVGGAALSDVVSSEGQAFIDGFAAGALLTMLIDSMVPEAKDKAKDLAGLATVVGFAIAAGLSLIGQ</sequence>
<protein>
    <recommendedName>
        <fullName evidence="4">ZIP family zinc transporter</fullName>
    </recommendedName>
</protein>
<evidence type="ECO:0000256" key="1">
    <source>
        <dbReference type="SAM" id="Phobius"/>
    </source>
</evidence>
<evidence type="ECO:0008006" key="4">
    <source>
        <dbReference type="Google" id="ProtNLM"/>
    </source>
</evidence>
<accession>A0A4Q2T0L4</accession>
<keyword evidence="1" id="KW-0472">Membrane</keyword>
<feature type="transmembrane region" description="Helical" evidence="1">
    <location>
        <begin position="187"/>
        <end position="204"/>
    </location>
</feature>
<dbReference type="OrthoDB" id="1145132at2"/>
<reference evidence="2 3" key="1">
    <citation type="submission" date="2019-01" db="EMBL/GenBank/DDBJ databases">
        <title>Novel species of Nocardioides.</title>
        <authorList>
            <person name="Liu Q."/>
            <person name="X Y.-H."/>
        </authorList>
    </citation>
    <scope>NUCLEOTIDE SEQUENCE [LARGE SCALE GENOMIC DNA]</scope>
    <source>
        <strain evidence="2 3">HLT2-9</strain>
    </source>
</reference>
<name>A0A4Q2T0L4_9ACTN</name>
<feature type="transmembrane region" description="Helical" evidence="1">
    <location>
        <begin position="111"/>
        <end position="136"/>
    </location>
</feature>
<dbReference type="RefSeq" id="WP_129426441.1">
    <property type="nucleotide sequence ID" value="NZ_SDWV01000007.1"/>
</dbReference>
<gene>
    <name evidence="2" type="ORF">EUA94_08455</name>
</gene>
<dbReference type="Proteomes" id="UP000291101">
    <property type="component" value="Unassembled WGS sequence"/>
</dbReference>